<evidence type="ECO:0000313" key="2">
    <source>
        <dbReference type="Proteomes" id="UP001150238"/>
    </source>
</evidence>
<dbReference type="AlphaFoldDB" id="A0A9W8ZZM4"/>
<evidence type="ECO:0000313" key="1">
    <source>
        <dbReference type="EMBL" id="KAJ4470322.1"/>
    </source>
</evidence>
<accession>A0A9W8ZZM4</accession>
<protein>
    <submittedName>
        <fullName evidence="1">Uncharacterized protein</fullName>
    </submittedName>
</protein>
<reference evidence="1" key="2">
    <citation type="journal article" date="2023" name="Proc. Natl. Acad. Sci. U.S.A.">
        <title>A global phylogenomic analysis of the shiitake genus Lentinula.</title>
        <authorList>
            <person name="Sierra-Patev S."/>
            <person name="Min B."/>
            <person name="Naranjo-Ortiz M."/>
            <person name="Looney B."/>
            <person name="Konkel Z."/>
            <person name="Slot J.C."/>
            <person name="Sakamoto Y."/>
            <person name="Steenwyk J.L."/>
            <person name="Rokas A."/>
            <person name="Carro J."/>
            <person name="Camarero S."/>
            <person name="Ferreira P."/>
            <person name="Molpeceres G."/>
            <person name="Ruiz-Duenas F.J."/>
            <person name="Serrano A."/>
            <person name="Henrissat B."/>
            <person name="Drula E."/>
            <person name="Hughes K.W."/>
            <person name="Mata J.L."/>
            <person name="Ishikawa N.K."/>
            <person name="Vargas-Isla R."/>
            <person name="Ushijima S."/>
            <person name="Smith C.A."/>
            <person name="Donoghue J."/>
            <person name="Ahrendt S."/>
            <person name="Andreopoulos W."/>
            <person name="He G."/>
            <person name="LaButti K."/>
            <person name="Lipzen A."/>
            <person name="Ng V."/>
            <person name="Riley R."/>
            <person name="Sandor L."/>
            <person name="Barry K."/>
            <person name="Martinez A.T."/>
            <person name="Xiao Y."/>
            <person name="Gibbons J.G."/>
            <person name="Terashima K."/>
            <person name="Grigoriev I.V."/>
            <person name="Hibbett D."/>
        </authorList>
    </citation>
    <scope>NUCLEOTIDE SEQUENCE</scope>
    <source>
        <strain evidence="1">Sp2 HRB7682 ss15</strain>
    </source>
</reference>
<gene>
    <name evidence="1" type="ORF">C8J55DRAFT_436280</name>
</gene>
<proteinExistence type="predicted"/>
<sequence>MLPPSWGGKEAGGTVRAKLAAVKNLVSTKGHGWRGGARLREVLNGVERAAPPSSFRPEREPVKVEWLNLLHDNLEASGRTPLNSCAIACADAVFYGQLRLGEVLPHSPLAPNYKSAKFPLVSNLNLPARTDREESAKLRLPCTKTHQSRGESVILINHDVRSNAVHALTRHIEEN</sequence>
<name>A0A9W8ZZM4_9AGAR</name>
<organism evidence="1 2">
    <name type="scientific">Lentinula lateritia</name>
    <dbReference type="NCBI Taxonomy" id="40482"/>
    <lineage>
        <taxon>Eukaryota</taxon>
        <taxon>Fungi</taxon>
        <taxon>Dikarya</taxon>
        <taxon>Basidiomycota</taxon>
        <taxon>Agaricomycotina</taxon>
        <taxon>Agaricomycetes</taxon>
        <taxon>Agaricomycetidae</taxon>
        <taxon>Agaricales</taxon>
        <taxon>Marasmiineae</taxon>
        <taxon>Omphalotaceae</taxon>
        <taxon>Lentinula</taxon>
    </lineage>
</organism>
<comment type="caution">
    <text evidence="1">The sequence shown here is derived from an EMBL/GenBank/DDBJ whole genome shotgun (WGS) entry which is preliminary data.</text>
</comment>
<dbReference type="Proteomes" id="UP001150238">
    <property type="component" value="Unassembled WGS sequence"/>
</dbReference>
<reference evidence="1" key="1">
    <citation type="submission" date="2022-08" db="EMBL/GenBank/DDBJ databases">
        <authorList>
            <consortium name="DOE Joint Genome Institute"/>
            <person name="Min B."/>
            <person name="Riley R."/>
            <person name="Sierra-Patev S."/>
            <person name="Naranjo-Ortiz M."/>
            <person name="Looney B."/>
            <person name="Konkel Z."/>
            <person name="Slot J.C."/>
            <person name="Sakamoto Y."/>
            <person name="Steenwyk J.L."/>
            <person name="Rokas A."/>
            <person name="Carro J."/>
            <person name="Camarero S."/>
            <person name="Ferreira P."/>
            <person name="Molpeceres G."/>
            <person name="Ruiz-Duenas F.J."/>
            <person name="Serrano A."/>
            <person name="Henrissat B."/>
            <person name="Drula E."/>
            <person name="Hughes K.W."/>
            <person name="Mata J.L."/>
            <person name="Ishikawa N.K."/>
            <person name="Vargas-Isla R."/>
            <person name="Ushijima S."/>
            <person name="Smith C.A."/>
            <person name="Ahrendt S."/>
            <person name="Andreopoulos W."/>
            <person name="He G."/>
            <person name="Labutti K."/>
            <person name="Lipzen A."/>
            <person name="Ng V."/>
            <person name="Sandor L."/>
            <person name="Barry K."/>
            <person name="Martinez A.T."/>
            <person name="Xiao Y."/>
            <person name="Gibbons J.G."/>
            <person name="Terashima K."/>
            <person name="Hibbett D.S."/>
            <person name="Grigoriev I.V."/>
        </authorList>
    </citation>
    <scope>NUCLEOTIDE SEQUENCE</scope>
    <source>
        <strain evidence="1">Sp2 HRB7682 ss15</strain>
    </source>
</reference>
<dbReference type="EMBL" id="JANVFS010000032">
    <property type="protein sequence ID" value="KAJ4470322.1"/>
    <property type="molecule type" value="Genomic_DNA"/>
</dbReference>